<keyword evidence="5" id="KW-0067">ATP-binding</keyword>
<evidence type="ECO:0000256" key="3">
    <source>
        <dbReference type="ARBA" id="ARBA00022749"/>
    </source>
</evidence>
<keyword evidence="6" id="KW-0315">Glutamine amidotransferase</keyword>
<dbReference type="PROSITE" id="PS51273">
    <property type="entry name" value="GATASE_TYPE_1"/>
    <property type="match status" value="1"/>
</dbReference>
<evidence type="ECO:0000256" key="5">
    <source>
        <dbReference type="ARBA" id="ARBA00022840"/>
    </source>
</evidence>
<dbReference type="PANTHER" id="PTHR11922:SF2">
    <property type="entry name" value="GMP SYNTHASE [GLUTAMINE-HYDROLYZING]"/>
    <property type="match status" value="1"/>
</dbReference>
<name>A0A8R1ITJ4_CAEJA</name>
<dbReference type="PANTHER" id="PTHR11922">
    <property type="entry name" value="GMP SYNTHASE-RELATED"/>
    <property type="match status" value="1"/>
</dbReference>
<evidence type="ECO:0000313" key="9">
    <source>
        <dbReference type="EnsemblMetazoa" id="CJA38075b.1"/>
    </source>
</evidence>
<keyword evidence="1" id="KW-0436">Ligase</keyword>
<feature type="domain" description="Glutamine amidotransferase" evidence="8">
    <location>
        <begin position="81"/>
        <end position="225"/>
    </location>
</feature>
<dbReference type="Pfam" id="PF00117">
    <property type="entry name" value="GATase"/>
    <property type="match status" value="1"/>
</dbReference>
<reference evidence="10" key="1">
    <citation type="submission" date="2010-08" db="EMBL/GenBank/DDBJ databases">
        <authorList>
            <consortium name="Caenorhabditis japonica Sequencing Consortium"/>
            <person name="Wilson R.K."/>
        </authorList>
    </citation>
    <scope>NUCLEOTIDE SEQUENCE [LARGE SCALE GENOMIC DNA]</scope>
    <source>
        <strain evidence="10">DF5081</strain>
    </source>
</reference>
<keyword evidence="4" id="KW-0658">Purine biosynthesis</keyword>
<reference evidence="9" key="2">
    <citation type="submission" date="2022-06" db="UniProtKB">
        <authorList>
            <consortium name="EnsemblMetazoa"/>
        </authorList>
    </citation>
    <scope>IDENTIFICATION</scope>
    <source>
        <strain evidence="9">DF5081</strain>
    </source>
</reference>
<keyword evidence="10" id="KW-1185">Reference proteome</keyword>
<dbReference type="InterPro" id="IPR017926">
    <property type="entry name" value="GATASE"/>
</dbReference>
<dbReference type="GO" id="GO:0003921">
    <property type="term" value="F:GMP synthase activity"/>
    <property type="evidence" value="ECO:0007669"/>
    <property type="project" value="TreeGrafter"/>
</dbReference>
<dbReference type="AlphaFoldDB" id="A0A8R1ITJ4"/>
<keyword evidence="3" id="KW-0332">GMP biosynthesis</keyword>
<feature type="compositionally biased region" description="Basic residues" evidence="7">
    <location>
        <begin position="1"/>
        <end position="13"/>
    </location>
</feature>
<sequence>MATKFQRAKRTKAVSKVSEHTMKRSGSMLDSKGSRQTTNQAPPSKKAPENNCDDVNMNGKHTTIEDNLPVEKMSDGERVAILDFGAQYGKVIDRRVRELRVQSEMFPLNTTARHIQELGGFKAIIISGGPNSVYATNAPMIDPEIFTCGLPVLGICYGFQLMNKLNGGSVSREQVREDGACEIEVDNSALLFNGLQPTETVLLTHGDSVSQATVAPGFKIIAKSGHHVA</sequence>
<dbReference type="CDD" id="cd01742">
    <property type="entry name" value="GATase1_GMP_Synthase"/>
    <property type="match status" value="1"/>
</dbReference>
<evidence type="ECO:0000259" key="8">
    <source>
        <dbReference type="Pfam" id="PF00117"/>
    </source>
</evidence>
<proteinExistence type="predicted"/>
<evidence type="ECO:0000256" key="1">
    <source>
        <dbReference type="ARBA" id="ARBA00022598"/>
    </source>
</evidence>
<feature type="region of interest" description="Disordered" evidence="7">
    <location>
        <begin position="1"/>
        <end position="69"/>
    </location>
</feature>
<dbReference type="GO" id="GO:0005524">
    <property type="term" value="F:ATP binding"/>
    <property type="evidence" value="ECO:0007669"/>
    <property type="project" value="UniProtKB-KW"/>
</dbReference>
<evidence type="ECO:0000313" key="10">
    <source>
        <dbReference type="Proteomes" id="UP000005237"/>
    </source>
</evidence>
<organism evidence="9 10">
    <name type="scientific">Caenorhabditis japonica</name>
    <dbReference type="NCBI Taxonomy" id="281687"/>
    <lineage>
        <taxon>Eukaryota</taxon>
        <taxon>Metazoa</taxon>
        <taxon>Ecdysozoa</taxon>
        <taxon>Nematoda</taxon>
        <taxon>Chromadorea</taxon>
        <taxon>Rhabditida</taxon>
        <taxon>Rhabditina</taxon>
        <taxon>Rhabditomorpha</taxon>
        <taxon>Rhabditoidea</taxon>
        <taxon>Rhabditidae</taxon>
        <taxon>Peloderinae</taxon>
        <taxon>Caenorhabditis</taxon>
    </lineage>
</organism>
<evidence type="ECO:0000256" key="7">
    <source>
        <dbReference type="SAM" id="MobiDB-lite"/>
    </source>
</evidence>
<protein>
    <submittedName>
        <fullName evidence="9">Glutamine amidotransferase type-1 domain-containing protein</fullName>
    </submittedName>
</protein>
<evidence type="ECO:0000256" key="6">
    <source>
        <dbReference type="ARBA" id="ARBA00022962"/>
    </source>
</evidence>
<dbReference type="InterPro" id="IPR029062">
    <property type="entry name" value="Class_I_gatase-like"/>
</dbReference>
<keyword evidence="2" id="KW-0547">Nucleotide-binding</keyword>
<dbReference type="EnsemblMetazoa" id="CJA38075b.1">
    <property type="protein sequence ID" value="CJA38075b.1"/>
    <property type="gene ID" value="WBGene00213922"/>
</dbReference>
<evidence type="ECO:0000256" key="2">
    <source>
        <dbReference type="ARBA" id="ARBA00022741"/>
    </source>
</evidence>
<dbReference type="SUPFAM" id="SSF52317">
    <property type="entry name" value="Class I glutamine amidotransferase-like"/>
    <property type="match status" value="1"/>
</dbReference>
<dbReference type="Proteomes" id="UP000005237">
    <property type="component" value="Unassembled WGS sequence"/>
</dbReference>
<accession>A0A8R1ITJ4</accession>
<evidence type="ECO:0000256" key="4">
    <source>
        <dbReference type="ARBA" id="ARBA00022755"/>
    </source>
</evidence>
<dbReference type="Gene3D" id="3.40.50.880">
    <property type="match status" value="1"/>
</dbReference>
<dbReference type="GO" id="GO:0005829">
    <property type="term" value="C:cytosol"/>
    <property type="evidence" value="ECO:0007669"/>
    <property type="project" value="TreeGrafter"/>
</dbReference>
<dbReference type="InterPro" id="IPR004739">
    <property type="entry name" value="GMP_synth_GATase"/>
</dbReference>